<feature type="transmembrane region" description="Helical" evidence="2">
    <location>
        <begin position="207"/>
        <end position="229"/>
    </location>
</feature>
<protein>
    <submittedName>
        <fullName evidence="3">Citrate:sodium symporter</fullName>
    </submittedName>
</protein>
<evidence type="ECO:0000256" key="2">
    <source>
        <dbReference type="SAM" id="Phobius"/>
    </source>
</evidence>
<keyword evidence="1" id="KW-0769">Symport</keyword>
<sequence length="445" mass="46580">MEITQGVKAVQGEKLEKKQIKVYGIPLPLFAIFAAITIGASIAGVLPVSIVGALGACLVLGAIFGEIGDRIPIWNEYIGGGAILGFLGSAYLVYSKIMPEKTVESITVFMEDTDFLTLFIAVLITGSMLSVNRKLLMRAMVGYVPTIIMGVVGAMIFGAVGGLITGVPITNVLTMYVLPIMGGGTGAGALPMSEIYAATTGGDPKQFLSFALPILTIANIISIFFAAILNKLGQKKPVLTGNGELVRGKGFNAEDEKSNLKITHKEIGAGLVLSIGMFLLGTLMSKAILPSIGGVKIHTFAYMVLLVAVFNMINIIPEELKQGAKKLQSFFSGQFLWVIMVGVGVAYTDLAEIIAAINVTNVVIAAFIVTGAVMGTALFGYLVGFYPIESAITAGLCMANRGGSGDLAVLGAAKRMDLISFAQISSRLGGGIMLVIASIVFGMLF</sequence>
<feature type="transmembrane region" description="Helical" evidence="2">
    <location>
        <begin position="329"/>
        <end position="347"/>
    </location>
</feature>
<keyword evidence="4" id="KW-1185">Reference proteome</keyword>
<reference evidence="3 4" key="1">
    <citation type="submission" date="2016-09" db="EMBL/GenBank/DDBJ databases">
        <title>Genomic analysis reveals versatility of anaerobic energy metabolism of Geosporobacter ferrireducens IRF9 of phylum Firmicutes.</title>
        <authorList>
            <person name="Kim S.-J."/>
        </authorList>
    </citation>
    <scope>NUCLEOTIDE SEQUENCE [LARGE SCALE GENOMIC DNA]</scope>
    <source>
        <strain evidence="3 4">IRF9</strain>
    </source>
</reference>
<accession>A0A1D8GJG8</accession>
<keyword evidence="2" id="KW-1133">Transmembrane helix</keyword>
<feature type="transmembrane region" description="Helical" evidence="2">
    <location>
        <begin position="46"/>
        <end position="65"/>
    </location>
</feature>
<dbReference type="GO" id="GO:0015293">
    <property type="term" value="F:symporter activity"/>
    <property type="evidence" value="ECO:0007669"/>
    <property type="project" value="UniProtKB-UniRule"/>
</dbReference>
<evidence type="ECO:0000313" key="3">
    <source>
        <dbReference type="EMBL" id="AOT70982.1"/>
    </source>
</evidence>
<name>A0A1D8GJG8_9FIRM</name>
<dbReference type="Pfam" id="PF03390">
    <property type="entry name" value="2HCT"/>
    <property type="match status" value="1"/>
</dbReference>
<dbReference type="OrthoDB" id="8584824at2"/>
<dbReference type="GO" id="GO:0005886">
    <property type="term" value="C:plasma membrane"/>
    <property type="evidence" value="ECO:0007669"/>
    <property type="project" value="UniProtKB-UniRule"/>
</dbReference>
<dbReference type="AlphaFoldDB" id="A0A1D8GJG8"/>
<comment type="similarity">
    <text evidence="1">Belongs to the 2-hydroxycarboxylate transporter (2-HCT) (TC 2.A.24) family.</text>
</comment>
<dbReference type="EMBL" id="CP017269">
    <property type="protein sequence ID" value="AOT70982.1"/>
    <property type="molecule type" value="Genomic_DNA"/>
</dbReference>
<dbReference type="PIRSF" id="PIRSF005348">
    <property type="entry name" value="YxkH"/>
    <property type="match status" value="1"/>
</dbReference>
<dbReference type="GO" id="GO:0008514">
    <property type="term" value="F:organic anion transmembrane transporter activity"/>
    <property type="evidence" value="ECO:0007669"/>
    <property type="project" value="InterPro"/>
</dbReference>
<feature type="transmembrane region" description="Helical" evidence="2">
    <location>
        <begin position="143"/>
        <end position="169"/>
    </location>
</feature>
<keyword evidence="1 2" id="KW-0472">Membrane</keyword>
<keyword evidence="1" id="KW-0813">Transport</keyword>
<dbReference type="PANTHER" id="PTHR40033">
    <property type="entry name" value="NA(+)-MALATE SYMPORTER"/>
    <property type="match status" value="1"/>
</dbReference>
<feature type="transmembrane region" description="Helical" evidence="2">
    <location>
        <begin position="267"/>
        <end position="288"/>
    </location>
</feature>
<feature type="transmembrane region" description="Helical" evidence="2">
    <location>
        <begin position="424"/>
        <end position="444"/>
    </location>
</feature>
<dbReference type="STRING" id="1424294.Gferi_16275"/>
<evidence type="ECO:0000256" key="1">
    <source>
        <dbReference type="PIRNR" id="PIRNR005348"/>
    </source>
</evidence>
<feature type="transmembrane region" description="Helical" evidence="2">
    <location>
        <begin position="20"/>
        <end position="40"/>
    </location>
</feature>
<feature type="transmembrane region" description="Helical" evidence="2">
    <location>
        <begin position="353"/>
        <end position="383"/>
    </location>
</feature>
<gene>
    <name evidence="3" type="ORF">Gferi_16275</name>
</gene>
<dbReference type="Proteomes" id="UP000095743">
    <property type="component" value="Chromosome"/>
</dbReference>
<feature type="transmembrane region" description="Helical" evidence="2">
    <location>
        <begin position="115"/>
        <end position="131"/>
    </location>
</feature>
<keyword evidence="2" id="KW-0812">Transmembrane</keyword>
<feature type="transmembrane region" description="Helical" evidence="2">
    <location>
        <begin position="77"/>
        <end position="95"/>
    </location>
</feature>
<organism evidence="3 4">
    <name type="scientific">Geosporobacter ferrireducens</name>
    <dbReference type="NCBI Taxonomy" id="1424294"/>
    <lineage>
        <taxon>Bacteria</taxon>
        <taxon>Bacillati</taxon>
        <taxon>Bacillota</taxon>
        <taxon>Clostridia</taxon>
        <taxon>Peptostreptococcales</taxon>
        <taxon>Thermotaleaceae</taxon>
        <taxon>Geosporobacter</taxon>
    </lineage>
</organism>
<feature type="transmembrane region" description="Helical" evidence="2">
    <location>
        <begin position="300"/>
        <end position="317"/>
    </location>
</feature>
<proteinExistence type="inferred from homology"/>
<dbReference type="InterPro" id="IPR004679">
    <property type="entry name" value="2-OHcarboxylate_transport"/>
</dbReference>
<dbReference type="KEGG" id="gfe:Gferi_16275"/>
<dbReference type="RefSeq" id="WP_069978329.1">
    <property type="nucleotide sequence ID" value="NZ_CP017269.1"/>
</dbReference>
<dbReference type="PANTHER" id="PTHR40033:SF1">
    <property type="entry name" value="CITRATE-SODIUM SYMPORTER"/>
    <property type="match status" value="1"/>
</dbReference>
<evidence type="ECO:0000313" key="4">
    <source>
        <dbReference type="Proteomes" id="UP000095743"/>
    </source>
</evidence>